<dbReference type="Proteomes" id="UP000216533">
    <property type="component" value="Unassembled WGS sequence"/>
</dbReference>
<feature type="compositionally biased region" description="Polar residues" evidence="4">
    <location>
        <begin position="131"/>
        <end position="143"/>
    </location>
</feature>
<dbReference type="PANTHER" id="PTHR38011">
    <property type="entry name" value="DIHYDROFOLATE REDUCTASE FAMILY PROTEIN (AFU_ORTHOLOGUE AFUA_8G06820)"/>
    <property type="match status" value="1"/>
</dbReference>
<dbReference type="InterPro" id="IPR002734">
    <property type="entry name" value="RibDG_C"/>
</dbReference>
<reference evidence="6 7" key="1">
    <citation type="submission" date="2017-07" db="EMBL/GenBank/DDBJ databases">
        <title>Draft whole genome sequences of clinical Proprionibacteriaceae strains.</title>
        <authorList>
            <person name="Bernier A.-M."/>
            <person name="Bernard K."/>
            <person name="Domingo M.-C."/>
        </authorList>
    </citation>
    <scope>NUCLEOTIDE SEQUENCE [LARGE SCALE GENOMIC DNA]</scope>
    <source>
        <strain evidence="6 7">NML 160184</strain>
    </source>
</reference>
<dbReference type="GO" id="GO:0009231">
    <property type="term" value="P:riboflavin biosynthetic process"/>
    <property type="evidence" value="ECO:0007669"/>
    <property type="project" value="InterPro"/>
</dbReference>
<evidence type="ECO:0000259" key="5">
    <source>
        <dbReference type="Pfam" id="PF01872"/>
    </source>
</evidence>
<dbReference type="Pfam" id="PF01872">
    <property type="entry name" value="RibD_C"/>
    <property type="match status" value="1"/>
</dbReference>
<dbReference type="InterPro" id="IPR050765">
    <property type="entry name" value="Riboflavin_Biosynth_HTPR"/>
</dbReference>
<dbReference type="SUPFAM" id="SSF53597">
    <property type="entry name" value="Dihydrofolate reductase-like"/>
    <property type="match status" value="1"/>
</dbReference>
<feature type="domain" description="Bacterial bifunctional deaminase-reductase C-terminal" evidence="5">
    <location>
        <begin position="238"/>
        <end position="437"/>
    </location>
</feature>
<feature type="compositionally biased region" description="Basic and acidic residues" evidence="4">
    <location>
        <begin position="70"/>
        <end position="80"/>
    </location>
</feature>
<protein>
    <recommendedName>
        <fullName evidence="5">Bacterial bifunctional deaminase-reductase C-terminal domain-containing protein</fullName>
    </recommendedName>
</protein>
<comment type="pathway">
    <text evidence="1">Cofactor biosynthesis; riboflavin biosynthesis.</text>
</comment>
<evidence type="ECO:0000256" key="1">
    <source>
        <dbReference type="ARBA" id="ARBA00005104"/>
    </source>
</evidence>
<sequence length="447" mass="49335">MRIPLRHRGPVPGLDCESTVELGGLQIDDGPGADGDGQPDPQRRQPAVHLHQHIVDAVPFQMQESPSVHLTDDEVPDRPRPASRLVGAPVVGLETAQFSDLGGVSHPLGQLEASPFILAGTRHCTPEEQCDQQSGRQAEQPQQEVGHRHPDQSQHEQHQPHQRCREPQQRDRREHRFVLDLVEFGQRHVGTLRSGRLGPRETWDRGPMTTKWTPEAITQAYAYPLADRTDDEDAQRGWLRANMVTSLDGAAQIDGRVGDLTGSADQVLLTALRAMADCLIVGAGTIETEGYGPLITPPEWRQYRADLGMAPDPRLVIVTRRGRIDVRRPELAAANPLVVHPSSCTADFGDAETLVCGESWVDLPRMVADLQERGWRRMLSEGGPTLLAELFTADLVDELDWAISPTVVGGPGLRLSHGPAITPLRWHQLAATTVGEHLFTRWTRDRG</sequence>
<evidence type="ECO:0000313" key="6">
    <source>
        <dbReference type="EMBL" id="OYN84122.1"/>
    </source>
</evidence>
<feature type="region of interest" description="Disordered" evidence="4">
    <location>
        <begin position="23"/>
        <end position="45"/>
    </location>
</feature>
<feature type="region of interest" description="Disordered" evidence="4">
    <location>
        <begin position="63"/>
        <end position="83"/>
    </location>
</feature>
<dbReference type="AlphaFoldDB" id="A0A255E412"/>
<dbReference type="EMBL" id="NMVI01000029">
    <property type="protein sequence ID" value="OYN84122.1"/>
    <property type="molecule type" value="Genomic_DNA"/>
</dbReference>
<dbReference type="InterPro" id="IPR024072">
    <property type="entry name" value="DHFR-like_dom_sf"/>
</dbReference>
<accession>A0A255E412</accession>
<feature type="compositionally biased region" description="Low complexity" evidence="4">
    <location>
        <begin position="26"/>
        <end position="40"/>
    </location>
</feature>
<evidence type="ECO:0000256" key="3">
    <source>
        <dbReference type="ARBA" id="ARBA00023002"/>
    </source>
</evidence>
<evidence type="ECO:0000313" key="7">
    <source>
        <dbReference type="Proteomes" id="UP000216533"/>
    </source>
</evidence>
<proteinExistence type="predicted"/>
<name>A0A255E412_9ACTN</name>
<gene>
    <name evidence="6" type="ORF">CGZ92_13850</name>
</gene>
<dbReference type="GO" id="GO:0008703">
    <property type="term" value="F:5-amino-6-(5-phosphoribosylamino)uracil reductase activity"/>
    <property type="evidence" value="ECO:0007669"/>
    <property type="project" value="InterPro"/>
</dbReference>
<feature type="region of interest" description="Disordered" evidence="4">
    <location>
        <begin position="125"/>
        <end position="172"/>
    </location>
</feature>
<evidence type="ECO:0000256" key="4">
    <source>
        <dbReference type="SAM" id="MobiDB-lite"/>
    </source>
</evidence>
<keyword evidence="2" id="KW-0521">NADP</keyword>
<evidence type="ECO:0000256" key="2">
    <source>
        <dbReference type="ARBA" id="ARBA00022857"/>
    </source>
</evidence>
<dbReference type="PANTHER" id="PTHR38011:SF7">
    <property type="entry name" value="2,5-DIAMINO-6-RIBOSYLAMINO-4(3H)-PYRIMIDINONE 5'-PHOSPHATE REDUCTASE"/>
    <property type="match status" value="1"/>
</dbReference>
<feature type="compositionally biased region" description="Basic and acidic residues" evidence="4">
    <location>
        <begin position="145"/>
        <end position="172"/>
    </location>
</feature>
<dbReference type="Gene3D" id="3.40.430.10">
    <property type="entry name" value="Dihydrofolate Reductase, subunit A"/>
    <property type="match status" value="1"/>
</dbReference>
<comment type="caution">
    <text evidence="6">The sequence shown here is derived from an EMBL/GenBank/DDBJ whole genome shotgun (WGS) entry which is preliminary data.</text>
</comment>
<keyword evidence="3" id="KW-0560">Oxidoreductase</keyword>
<organism evidence="6 7">
    <name type="scientific">Parenemella sanctibonifatiensis</name>
    <dbReference type="NCBI Taxonomy" id="2016505"/>
    <lineage>
        <taxon>Bacteria</taxon>
        <taxon>Bacillati</taxon>
        <taxon>Actinomycetota</taxon>
        <taxon>Actinomycetes</taxon>
        <taxon>Propionibacteriales</taxon>
        <taxon>Propionibacteriaceae</taxon>
        <taxon>Parenemella</taxon>
    </lineage>
</organism>